<dbReference type="FunFam" id="3.30.40.230:FF:000001">
    <property type="entry name" value="Glycine--tRNA ligase"/>
    <property type="match status" value="1"/>
</dbReference>
<dbReference type="AlphaFoldDB" id="A0ABD2PF74"/>
<comment type="caution">
    <text evidence="2">The sequence shown here is derived from an EMBL/GenBank/DDBJ whole genome shotgun (WGS) entry which is preliminary data.</text>
</comment>
<dbReference type="PANTHER" id="PTHR10745">
    <property type="entry name" value="GLYCYL-TRNA SYNTHETASE/DNA POLYMERASE SUBUNIT GAMMA-2"/>
    <property type="match status" value="1"/>
</dbReference>
<evidence type="ECO:0000313" key="3">
    <source>
        <dbReference type="Proteomes" id="UP001516400"/>
    </source>
</evidence>
<sequence length="205" mass="23529">MEDLLNRRFFYDQSVAIHEGITGQYDFGPMRCAFKSNLLQIWKQHFVMQEQMLEVDVFILTPEPVSKASGHVDRLADLMVKDVNTRECLRLDNLIKAHLKLLCANQKTSAELKAQCDDIVVKLDGMSKDEMAGIFKKFNMRSPLTGNELTEPIEFNLIFSIQIGPSGLIKGYLRRETARGIFVNFKRFLEFNQGKLLFAAAHLRK</sequence>
<dbReference type="InterPro" id="IPR045864">
    <property type="entry name" value="aa-tRNA-synth_II/BPL/LPL"/>
</dbReference>
<dbReference type="PRINTS" id="PR01043">
    <property type="entry name" value="TRNASYNTHGLY"/>
</dbReference>
<name>A0ABD2PF74_9CUCU</name>
<keyword evidence="3" id="KW-1185">Reference proteome</keyword>
<protein>
    <recommendedName>
        <fullName evidence="4">Glycine--tRNA ligase</fullName>
    </recommendedName>
</protein>
<dbReference type="InterPro" id="IPR027031">
    <property type="entry name" value="Gly-tRNA_synthase/POLG2"/>
</dbReference>
<dbReference type="Proteomes" id="UP001516400">
    <property type="component" value="Unassembled WGS sequence"/>
</dbReference>
<dbReference type="Gene3D" id="3.30.40.230">
    <property type="match status" value="1"/>
</dbReference>
<dbReference type="EMBL" id="JABFTP020000186">
    <property type="protein sequence ID" value="KAL3289597.1"/>
    <property type="molecule type" value="Genomic_DNA"/>
</dbReference>
<accession>A0ABD2PF74</accession>
<comment type="subunit">
    <text evidence="1">Homodimer.</text>
</comment>
<evidence type="ECO:0000256" key="1">
    <source>
        <dbReference type="ARBA" id="ARBA00011738"/>
    </source>
</evidence>
<dbReference type="SUPFAM" id="SSF55681">
    <property type="entry name" value="Class II aaRS and biotin synthetases"/>
    <property type="match status" value="1"/>
</dbReference>
<dbReference type="Gene3D" id="3.30.930.10">
    <property type="entry name" value="Bira Bifunctional Protein, Domain 2"/>
    <property type="match status" value="1"/>
</dbReference>
<evidence type="ECO:0008006" key="4">
    <source>
        <dbReference type="Google" id="ProtNLM"/>
    </source>
</evidence>
<evidence type="ECO:0000313" key="2">
    <source>
        <dbReference type="EMBL" id="KAL3289597.1"/>
    </source>
</evidence>
<gene>
    <name evidence="2" type="ORF">HHI36_023010</name>
</gene>
<reference evidence="2 3" key="1">
    <citation type="journal article" date="2021" name="BMC Biol.">
        <title>Horizontally acquired antibacterial genes associated with adaptive radiation of ladybird beetles.</title>
        <authorList>
            <person name="Li H.S."/>
            <person name="Tang X.F."/>
            <person name="Huang Y.H."/>
            <person name="Xu Z.Y."/>
            <person name="Chen M.L."/>
            <person name="Du X.Y."/>
            <person name="Qiu B.Y."/>
            <person name="Chen P.T."/>
            <person name="Zhang W."/>
            <person name="Slipinski A."/>
            <person name="Escalona H.E."/>
            <person name="Waterhouse R.M."/>
            <person name="Zwick A."/>
            <person name="Pang H."/>
        </authorList>
    </citation>
    <scope>NUCLEOTIDE SEQUENCE [LARGE SCALE GENOMIC DNA]</scope>
    <source>
        <strain evidence="2">SYSU2018</strain>
    </source>
</reference>
<dbReference type="PANTHER" id="PTHR10745:SF0">
    <property type="entry name" value="GLYCINE--TRNA LIGASE"/>
    <property type="match status" value="1"/>
</dbReference>
<organism evidence="2 3">
    <name type="scientific">Cryptolaemus montrouzieri</name>
    <dbReference type="NCBI Taxonomy" id="559131"/>
    <lineage>
        <taxon>Eukaryota</taxon>
        <taxon>Metazoa</taxon>
        <taxon>Ecdysozoa</taxon>
        <taxon>Arthropoda</taxon>
        <taxon>Hexapoda</taxon>
        <taxon>Insecta</taxon>
        <taxon>Pterygota</taxon>
        <taxon>Neoptera</taxon>
        <taxon>Endopterygota</taxon>
        <taxon>Coleoptera</taxon>
        <taxon>Polyphaga</taxon>
        <taxon>Cucujiformia</taxon>
        <taxon>Coccinelloidea</taxon>
        <taxon>Coccinellidae</taxon>
        <taxon>Scymninae</taxon>
        <taxon>Scymnini</taxon>
        <taxon>Cryptolaemus</taxon>
    </lineage>
</organism>
<proteinExistence type="predicted"/>